<dbReference type="RefSeq" id="WP_415867070.1">
    <property type="nucleotide sequence ID" value="NZ_CP134537.1"/>
</dbReference>
<accession>A0ABY9XY39</accession>
<organism evidence="1 2">
    <name type="scientific">Thalassobellus suaedae</name>
    <dbReference type="NCBI Taxonomy" id="3074124"/>
    <lineage>
        <taxon>Bacteria</taxon>
        <taxon>Pseudomonadati</taxon>
        <taxon>Bacteroidota</taxon>
        <taxon>Flavobacteriia</taxon>
        <taxon>Flavobacteriales</taxon>
        <taxon>Flavobacteriaceae</taxon>
        <taxon>Thalassobellus</taxon>
    </lineage>
</organism>
<protein>
    <submittedName>
        <fullName evidence="1">Uncharacterized protein</fullName>
    </submittedName>
</protein>
<gene>
    <name evidence="1" type="ORF">RHP51_09535</name>
</gene>
<proteinExistence type="predicted"/>
<dbReference type="EMBL" id="CP134537">
    <property type="protein sequence ID" value="WNH10849.1"/>
    <property type="molecule type" value="Genomic_DNA"/>
</dbReference>
<dbReference type="Proteomes" id="UP001302806">
    <property type="component" value="Chromosome"/>
</dbReference>
<evidence type="ECO:0000313" key="2">
    <source>
        <dbReference type="Proteomes" id="UP001302806"/>
    </source>
</evidence>
<sequence>MEIKDFTNLLETPVNLLLKSIGAELKQVAKNRILEYQYQRV</sequence>
<reference evidence="1 2" key="1">
    <citation type="submission" date="2023-09" db="EMBL/GenBank/DDBJ databases">
        <title>Thalassobella suaedae gen. nov., sp. nov., a marine bacterium of the family Flavobacteriaceae isolated from a halophyte Suaeda japonica.</title>
        <authorList>
            <person name="Lee S.Y."/>
            <person name="Hwang C.Y."/>
        </authorList>
    </citation>
    <scope>NUCLEOTIDE SEQUENCE [LARGE SCALE GENOMIC DNA]</scope>
    <source>
        <strain evidence="1 2">HL-DH14</strain>
    </source>
</reference>
<name>A0ABY9XY39_9FLAO</name>
<evidence type="ECO:0000313" key="1">
    <source>
        <dbReference type="EMBL" id="WNH10849.1"/>
    </source>
</evidence>